<keyword evidence="1" id="KW-0812">Transmembrane</keyword>
<evidence type="ECO:0000313" key="4">
    <source>
        <dbReference type="Proteomes" id="UP000505377"/>
    </source>
</evidence>
<keyword evidence="1" id="KW-1133">Transmembrane helix</keyword>
<proteinExistence type="predicted"/>
<evidence type="ECO:0000259" key="2">
    <source>
        <dbReference type="Pfam" id="PF09990"/>
    </source>
</evidence>
<keyword evidence="4" id="KW-1185">Reference proteome</keyword>
<evidence type="ECO:0000313" key="3">
    <source>
        <dbReference type="EMBL" id="QJY46817.1"/>
    </source>
</evidence>
<gene>
    <name evidence="3" type="ORF">HOP40_14150</name>
</gene>
<dbReference type="RefSeq" id="WP_172158607.1">
    <property type="nucleotide sequence ID" value="NZ_CP053564.1"/>
</dbReference>
<dbReference type="EMBL" id="CP053564">
    <property type="protein sequence ID" value="QJY46817.1"/>
    <property type="molecule type" value="Genomic_DNA"/>
</dbReference>
<feature type="domain" description="DUF2231" evidence="2">
    <location>
        <begin position="6"/>
        <end position="151"/>
    </location>
</feature>
<evidence type="ECO:0000256" key="1">
    <source>
        <dbReference type="SAM" id="Phobius"/>
    </source>
</evidence>
<dbReference type="InterPro" id="IPR019251">
    <property type="entry name" value="DUF2231_TM"/>
</dbReference>
<feature type="transmembrane region" description="Helical" evidence="1">
    <location>
        <begin position="121"/>
        <end position="146"/>
    </location>
</feature>
<organism evidence="3 4">
    <name type="scientific">Pseudonocardia broussonetiae</name>
    <dbReference type="NCBI Taxonomy" id="2736640"/>
    <lineage>
        <taxon>Bacteria</taxon>
        <taxon>Bacillati</taxon>
        <taxon>Actinomycetota</taxon>
        <taxon>Actinomycetes</taxon>
        <taxon>Pseudonocardiales</taxon>
        <taxon>Pseudonocardiaceae</taxon>
        <taxon>Pseudonocardia</taxon>
    </lineage>
</organism>
<dbReference type="KEGG" id="pbro:HOP40_14150"/>
<reference evidence="3 4" key="1">
    <citation type="submission" date="2020-05" db="EMBL/GenBank/DDBJ databases">
        <authorList>
            <person name="Mo P."/>
        </authorList>
    </citation>
    <scope>NUCLEOTIDE SEQUENCE [LARGE SCALE GENOMIC DNA]</scope>
    <source>
        <strain evidence="3 4">Gen01</strain>
    </source>
</reference>
<protein>
    <recommendedName>
        <fullName evidence="2">DUF2231 domain-containing protein</fullName>
    </recommendedName>
</protein>
<feature type="transmembrane region" description="Helical" evidence="1">
    <location>
        <begin position="12"/>
        <end position="32"/>
    </location>
</feature>
<dbReference type="Proteomes" id="UP000505377">
    <property type="component" value="Chromosome"/>
</dbReference>
<sequence>MLTVLGVPAHPLLVHAVVVLLPLATAGSVAVAVRPSWARPYGPLVAIAALGGAVSAVLARLAGEQLEAAIEITPGFQPVIDQHERLGTFTVFAAWPFALLAVAAVGLAWRGRERAARVVGVLAALAGLVALVMVSLAGHSGAAAVWGDVVG</sequence>
<accession>A0A6M6JIS8</accession>
<feature type="transmembrane region" description="Helical" evidence="1">
    <location>
        <begin position="44"/>
        <end position="63"/>
    </location>
</feature>
<name>A0A6M6JIS8_9PSEU</name>
<feature type="transmembrane region" description="Helical" evidence="1">
    <location>
        <begin position="86"/>
        <end position="109"/>
    </location>
</feature>
<dbReference type="Pfam" id="PF09990">
    <property type="entry name" value="DUF2231"/>
    <property type="match status" value="1"/>
</dbReference>
<dbReference type="AlphaFoldDB" id="A0A6M6JIS8"/>
<keyword evidence="1" id="KW-0472">Membrane</keyword>